<evidence type="ECO:0000256" key="7">
    <source>
        <dbReference type="ARBA" id="ARBA00023136"/>
    </source>
</evidence>
<feature type="transmembrane region" description="Helical" evidence="8">
    <location>
        <begin position="101"/>
        <end position="123"/>
    </location>
</feature>
<gene>
    <name evidence="9" type="ORF">MNBD_GAMMA01-2052</name>
</gene>
<dbReference type="GO" id="GO:0016020">
    <property type="term" value="C:membrane"/>
    <property type="evidence" value="ECO:0007669"/>
    <property type="project" value="UniProtKB-SubCell"/>
</dbReference>
<sequence length="125" mass="13828">MKLSTRPLSPHMQVYKMPLSAKLSILHRLTGLALSVGAVVLVYWLFSLAYLSGAAVVIHIFFSSIVGKIMLIGWTFSFFYHFCNGIRHLFWDIGKGYEIATVNKSGIIVIIIATVLTAGLWVLGV</sequence>
<dbReference type="PROSITE" id="PS01000">
    <property type="entry name" value="SDH_CYT_1"/>
    <property type="match status" value="1"/>
</dbReference>
<evidence type="ECO:0000256" key="1">
    <source>
        <dbReference type="ARBA" id="ARBA00004141"/>
    </source>
</evidence>
<dbReference type="GO" id="GO:0046872">
    <property type="term" value="F:metal ion binding"/>
    <property type="evidence" value="ECO:0007669"/>
    <property type="project" value="UniProtKB-KW"/>
</dbReference>
<comment type="subcellular location">
    <subcellularLocation>
        <location evidence="1">Membrane</location>
        <topology evidence="1">Multi-pass membrane protein</topology>
    </subcellularLocation>
</comment>
<feature type="transmembrane region" description="Helical" evidence="8">
    <location>
        <begin position="58"/>
        <end position="80"/>
    </location>
</feature>
<dbReference type="NCBIfam" id="TIGR02970">
    <property type="entry name" value="succ_dehyd_cytB"/>
    <property type="match status" value="1"/>
</dbReference>
<keyword evidence="3 8" id="KW-0812">Transmembrane</keyword>
<dbReference type="PANTHER" id="PTHR10978:SF5">
    <property type="entry name" value="SUCCINATE DEHYDROGENASE CYTOCHROME B560 SUBUNIT, MITOCHONDRIAL"/>
    <property type="match status" value="1"/>
</dbReference>
<dbReference type="Gene3D" id="1.20.1300.10">
    <property type="entry name" value="Fumarate reductase/succinate dehydrogenase, transmembrane subunit"/>
    <property type="match status" value="1"/>
</dbReference>
<accession>A0A3B0V6M0</accession>
<evidence type="ECO:0000256" key="4">
    <source>
        <dbReference type="ARBA" id="ARBA00022723"/>
    </source>
</evidence>
<evidence type="ECO:0000256" key="8">
    <source>
        <dbReference type="SAM" id="Phobius"/>
    </source>
</evidence>
<dbReference type="Pfam" id="PF01127">
    <property type="entry name" value="Sdh_cyt"/>
    <property type="match status" value="1"/>
</dbReference>
<dbReference type="InterPro" id="IPR014314">
    <property type="entry name" value="Succ_DH_cytb556"/>
</dbReference>
<keyword evidence="2" id="KW-0349">Heme</keyword>
<dbReference type="GO" id="GO:0006099">
    <property type="term" value="P:tricarboxylic acid cycle"/>
    <property type="evidence" value="ECO:0007669"/>
    <property type="project" value="InterPro"/>
</dbReference>
<evidence type="ECO:0000256" key="6">
    <source>
        <dbReference type="ARBA" id="ARBA00023004"/>
    </source>
</evidence>
<dbReference type="PANTHER" id="PTHR10978">
    <property type="entry name" value="SUCCINATE DEHYDROGENASE CYTOCHROME B560 SUBUNIT"/>
    <property type="match status" value="1"/>
</dbReference>
<evidence type="ECO:0000313" key="9">
    <source>
        <dbReference type="EMBL" id="VAW35953.1"/>
    </source>
</evidence>
<reference evidence="9" key="1">
    <citation type="submission" date="2018-06" db="EMBL/GenBank/DDBJ databases">
        <authorList>
            <person name="Zhirakovskaya E."/>
        </authorList>
    </citation>
    <scope>NUCLEOTIDE SEQUENCE</scope>
</reference>
<feature type="transmembrane region" description="Helical" evidence="8">
    <location>
        <begin position="25"/>
        <end position="46"/>
    </location>
</feature>
<keyword evidence="6" id="KW-0408">Iron</keyword>
<protein>
    <submittedName>
        <fullName evidence="9">Succinate dehydrogenase cytochrome b-556 subunit</fullName>
    </submittedName>
</protein>
<dbReference type="PIRSF" id="PIRSF000178">
    <property type="entry name" value="SDH_cyt_b560"/>
    <property type="match status" value="1"/>
</dbReference>
<dbReference type="EMBL" id="UOEW01000122">
    <property type="protein sequence ID" value="VAW35953.1"/>
    <property type="molecule type" value="Genomic_DNA"/>
</dbReference>
<dbReference type="AlphaFoldDB" id="A0A3B0V6M0"/>
<dbReference type="CDD" id="cd03499">
    <property type="entry name" value="SQR_TypeC_SdhC"/>
    <property type="match status" value="1"/>
</dbReference>
<dbReference type="InterPro" id="IPR034804">
    <property type="entry name" value="SQR/QFR_C/D"/>
</dbReference>
<dbReference type="InterPro" id="IPR018495">
    <property type="entry name" value="Succ_DH_cyt_bsu_CS"/>
</dbReference>
<keyword evidence="4" id="KW-0479">Metal-binding</keyword>
<keyword evidence="7 8" id="KW-0472">Membrane</keyword>
<organism evidence="9">
    <name type="scientific">hydrothermal vent metagenome</name>
    <dbReference type="NCBI Taxonomy" id="652676"/>
    <lineage>
        <taxon>unclassified sequences</taxon>
        <taxon>metagenomes</taxon>
        <taxon>ecological metagenomes</taxon>
    </lineage>
</organism>
<keyword evidence="5 8" id="KW-1133">Transmembrane helix</keyword>
<proteinExistence type="predicted"/>
<evidence type="ECO:0000256" key="2">
    <source>
        <dbReference type="ARBA" id="ARBA00022617"/>
    </source>
</evidence>
<name>A0A3B0V6M0_9ZZZZ</name>
<evidence type="ECO:0000256" key="3">
    <source>
        <dbReference type="ARBA" id="ARBA00022692"/>
    </source>
</evidence>
<dbReference type="InterPro" id="IPR000701">
    <property type="entry name" value="SuccDH_FuR_B_TM-su"/>
</dbReference>
<dbReference type="PROSITE" id="PS01001">
    <property type="entry name" value="SDH_CYT_2"/>
    <property type="match status" value="1"/>
</dbReference>
<dbReference type="SUPFAM" id="SSF81343">
    <property type="entry name" value="Fumarate reductase respiratory complex transmembrane subunits"/>
    <property type="match status" value="1"/>
</dbReference>
<evidence type="ECO:0000256" key="5">
    <source>
        <dbReference type="ARBA" id="ARBA00022989"/>
    </source>
</evidence>
<dbReference type="GO" id="GO:0009055">
    <property type="term" value="F:electron transfer activity"/>
    <property type="evidence" value="ECO:0007669"/>
    <property type="project" value="InterPro"/>
</dbReference>